<reference evidence="1" key="1">
    <citation type="submission" date="2019-12" db="EMBL/GenBank/DDBJ databases">
        <title>Genome sequencing and annotation of Brassica cretica.</title>
        <authorList>
            <person name="Studholme D.J."/>
            <person name="Sarris P.F."/>
        </authorList>
    </citation>
    <scope>NUCLEOTIDE SEQUENCE</scope>
    <source>
        <strain evidence="1">PFS-001/15</strain>
        <tissue evidence="1">Leaf</tissue>
    </source>
</reference>
<evidence type="ECO:0000313" key="1">
    <source>
        <dbReference type="EMBL" id="KAF2606338.1"/>
    </source>
</evidence>
<proteinExistence type="predicted"/>
<accession>A0A8S9LLD9</accession>
<protein>
    <submittedName>
        <fullName evidence="1">Uncharacterized protein</fullName>
    </submittedName>
</protein>
<organism evidence="1 2">
    <name type="scientific">Brassica cretica</name>
    <name type="common">Mustard</name>
    <dbReference type="NCBI Taxonomy" id="69181"/>
    <lineage>
        <taxon>Eukaryota</taxon>
        <taxon>Viridiplantae</taxon>
        <taxon>Streptophyta</taxon>
        <taxon>Embryophyta</taxon>
        <taxon>Tracheophyta</taxon>
        <taxon>Spermatophyta</taxon>
        <taxon>Magnoliopsida</taxon>
        <taxon>eudicotyledons</taxon>
        <taxon>Gunneridae</taxon>
        <taxon>Pentapetalae</taxon>
        <taxon>rosids</taxon>
        <taxon>malvids</taxon>
        <taxon>Brassicales</taxon>
        <taxon>Brassicaceae</taxon>
        <taxon>Brassiceae</taxon>
        <taxon>Brassica</taxon>
    </lineage>
</organism>
<name>A0A8S9LLD9_BRACR</name>
<dbReference type="AlphaFoldDB" id="A0A8S9LLD9"/>
<gene>
    <name evidence="1" type="ORF">F2Q68_00044056</name>
</gene>
<evidence type="ECO:0000313" key="2">
    <source>
        <dbReference type="Proteomes" id="UP000712281"/>
    </source>
</evidence>
<sequence>MDYVTGVSSELSELRRYLCGVWGYKDVCTGDATFVGACSAKTFVLSTLLGVWCRDVCTIDATWWTGRKDVCAIDATGRVVQRRLYHRRYLVDRGETDDQE</sequence>
<dbReference type="Proteomes" id="UP000712281">
    <property type="component" value="Unassembled WGS sequence"/>
</dbReference>
<dbReference type="EMBL" id="QGKW02000276">
    <property type="protein sequence ID" value="KAF2606338.1"/>
    <property type="molecule type" value="Genomic_DNA"/>
</dbReference>
<comment type="caution">
    <text evidence="1">The sequence shown here is derived from an EMBL/GenBank/DDBJ whole genome shotgun (WGS) entry which is preliminary data.</text>
</comment>